<dbReference type="GO" id="GO:0071424">
    <property type="term" value="F:rRNA (cytosine-N4-)-methyltransferase activity"/>
    <property type="evidence" value="ECO:0007669"/>
    <property type="project" value="UniProtKB-UniRule"/>
</dbReference>
<keyword evidence="2 6" id="KW-0698">rRNA processing</keyword>
<dbReference type="InterPro" id="IPR002903">
    <property type="entry name" value="RsmH"/>
</dbReference>
<keyword evidence="3 6" id="KW-0489">Methyltransferase</keyword>
<keyword evidence="4 6" id="KW-0808">Transferase</keyword>
<dbReference type="GO" id="GO:0005737">
    <property type="term" value="C:cytoplasm"/>
    <property type="evidence" value="ECO:0007669"/>
    <property type="project" value="UniProtKB-SubCell"/>
</dbReference>
<dbReference type="PANTHER" id="PTHR11265">
    <property type="entry name" value="S-ADENOSYL-METHYLTRANSFERASE MRAW"/>
    <property type="match status" value="1"/>
</dbReference>
<dbReference type="PANTHER" id="PTHR11265:SF0">
    <property type="entry name" value="12S RRNA N4-METHYLCYTIDINE METHYLTRANSFERASE"/>
    <property type="match status" value="1"/>
</dbReference>
<dbReference type="GO" id="GO:0070475">
    <property type="term" value="P:rRNA base methylation"/>
    <property type="evidence" value="ECO:0007669"/>
    <property type="project" value="UniProtKB-UniRule"/>
</dbReference>
<comment type="caution">
    <text evidence="7">The sequence shown here is derived from an EMBL/GenBank/DDBJ whole genome shotgun (WGS) entry which is preliminary data.</text>
</comment>
<feature type="binding site" evidence="6">
    <location>
        <position position="47"/>
    </location>
    <ligand>
        <name>S-adenosyl-L-methionine</name>
        <dbReference type="ChEBI" id="CHEBI:59789"/>
    </ligand>
</feature>
<evidence type="ECO:0000256" key="6">
    <source>
        <dbReference type="HAMAP-Rule" id="MF_01007"/>
    </source>
</evidence>
<feature type="binding site" evidence="6">
    <location>
        <begin position="30"/>
        <end position="32"/>
    </location>
    <ligand>
        <name>S-adenosyl-L-methionine</name>
        <dbReference type="ChEBI" id="CHEBI:59789"/>
    </ligand>
</feature>
<evidence type="ECO:0000256" key="2">
    <source>
        <dbReference type="ARBA" id="ARBA00022552"/>
    </source>
</evidence>
<feature type="binding site" evidence="6">
    <location>
        <position position="76"/>
    </location>
    <ligand>
        <name>S-adenosyl-L-methionine</name>
        <dbReference type="ChEBI" id="CHEBI:59789"/>
    </ligand>
</feature>
<comment type="catalytic activity">
    <reaction evidence="6">
        <text>cytidine(1402) in 16S rRNA + S-adenosyl-L-methionine = N(4)-methylcytidine(1402) in 16S rRNA + S-adenosyl-L-homocysteine + H(+)</text>
        <dbReference type="Rhea" id="RHEA:42928"/>
        <dbReference type="Rhea" id="RHEA-COMP:10286"/>
        <dbReference type="Rhea" id="RHEA-COMP:10287"/>
        <dbReference type="ChEBI" id="CHEBI:15378"/>
        <dbReference type="ChEBI" id="CHEBI:57856"/>
        <dbReference type="ChEBI" id="CHEBI:59789"/>
        <dbReference type="ChEBI" id="CHEBI:74506"/>
        <dbReference type="ChEBI" id="CHEBI:82748"/>
        <dbReference type="EC" id="2.1.1.199"/>
    </reaction>
</comment>
<dbReference type="Gene3D" id="1.10.150.170">
    <property type="entry name" value="Putative methyltransferase TM0872, insert domain"/>
    <property type="match status" value="1"/>
</dbReference>
<proteinExistence type="inferred from homology"/>
<dbReference type="AlphaFoldDB" id="A0A1J5BAG7"/>
<dbReference type="NCBIfam" id="TIGR00006">
    <property type="entry name" value="16S rRNA (cytosine(1402)-N(4))-methyltransferase RsmH"/>
    <property type="match status" value="1"/>
</dbReference>
<dbReference type="Pfam" id="PF01795">
    <property type="entry name" value="Methyltransf_5"/>
    <property type="match status" value="1"/>
</dbReference>
<evidence type="ECO:0000256" key="3">
    <source>
        <dbReference type="ARBA" id="ARBA00022603"/>
    </source>
</evidence>
<keyword evidence="6" id="KW-0963">Cytoplasm</keyword>
<evidence type="ECO:0000256" key="1">
    <source>
        <dbReference type="ARBA" id="ARBA00010396"/>
    </source>
</evidence>
<organism evidence="7 8">
    <name type="scientific">Candidatus Beckwithbacteria bacterium CG2_30_44_31</name>
    <dbReference type="NCBI Taxonomy" id="1805035"/>
    <lineage>
        <taxon>Bacteria</taxon>
        <taxon>Candidatus Beckwithiibacteriota</taxon>
    </lineage>
</organism>
<dbReference type="SUPFAM" id="SSF81799">
    <property type="entry name" value="Putative methyltransferase TM0872, insert domain"/>
    <property type="match status" value="1"/>
</dbReference>
<dbReference type="SUPFAM" id="SSF53335">
    <property type="entry name" value="S-adenosyl-L-methionine-dependent methyltransferases"/>
    <property type="match status" value="1"/>
</dbReference>
<dbReference type="EC" id="2.1.1.199" evidence="6"/>
<dbReference type="Gene3D" id="3.40.50.150">
    <property type="entry name" value="Vaccinia Virus protein VP39"/>
    <property type="match status" value="1"/>
</dbReference>
<dbReference type="EMBL" id="MNXQ01000007">
    <property type="protein sequence ID" value="OIP04335.1"/>
    <property type="molecule type" value="Genomic_DNA"/>
</dbReference>
<comment type="function">
    <text evidence="6">Specifically methylates the N4 position of cytidine in position 1402 (C1402) of 16S rRNA.</text>
</comment>
<keyword evidence="5 6" id="KW-0949">S-adenosyl-L-methionine</keyword>
<gene>
    <name evidence="6" type="primary">rsmH</name>
    <name evidence="7" type="ORF">AUK18_00310</name>
</gene>
<dbReference type="PIRSF" id="PIRSF004486">
    <property type="entry name" value="MraW"/>
    <property type="match status" value="1"/>
</dbReference>
<reference evidence="7 8" key="1">
    <citation type="journal article" date="2016" name="Environ. Microbiol.">
        <title>Genomic resolution of a cold subsurface aquifer community provides metabolic insights for novel microbes adapted to high CO concentrations.</title>
        <authorList>
            <person name="Probst A.J."/>
            <person name="Castelle C.J."/>
            <person name="Singh A."/>
            <person name="Brown C.T."/>
            <person name="Anantharaman K."/>
            <person name="Sharon I."/>
            <person name="Hug L.A."/>
            <person name="Burstein D."/>
            <person name="Emerson J.B."/>
            <person name="Thomas B.C."/>
            <person name="Banfield J.F."/>
        </authorList>
    </citation>
    <scope>NUCLEOTIDE SEQUENCE [LARGE SCALE GENOMIC DNA]</scope>
    <source>
        <strain evidence="7">CG2_30_44_31</strain>
    </source>
</reference>
<sequence length="286" mass="31579">MHKPVLLQSTLKFLQVKPQQAYLDCTLGSAGHALEIIKRGGLVYGLDIDPEALKRSKERIFKAYPNAFFKAKLENFSQLSSVAQEFGLTAVAGILLDLGLSSEQLADPNRGFSFNLDAPLDMRASPDYQVTAADLLSGLNKGELDELFAKLGEEQHSLSIADLIVRTRLIKPITTTKQLAEIVMKAVKFRGKTHPATKVFQALRIAVNDELNNLKAVLPQAVALLKPGGRLAVISFHSLEDRIVKNFIKNEKKLINLTKKPIMASNEEITANPRSRSAKLRVVEKI</sequence>
<dbReference type="HAMAP" id="MF_01007">
    <property type="entry name" value="16SrRNA_methyltr_H"/>
    <property type="match status" value="1"/>
</dbReference>
<evidence type="ECO:0000313" key="8">
    <source>
        <dbReference type="Proteomes" id="UP000183605"/>
    </source>
</evidence>
<comment type="similarity">
    <text evidence="1 6">Belongs to the methyltransferase superfamily. RsmH family.</text>
</comment>
<evidence type="ECO:0000256" key="5">
    <source>
        <dbReference type="ARBA" id="ARBA00022691"/>
    </source>
</evidence>
<dbReference type="InterPro" id="IPR023397">
    <property type="entry name" value="SAM-dep_MeTrfase_MraW_recog"/>
</dbReference>
<dbReference type="Proteomes" id="UP000183605">
    <property type="component" value="Unassembled WGS sequence"/>
</dbReference>
<feature type="binding site" evidence="6">
    <location>
        <position position="104"/>
    </location>
    <ligand>
        <name>S-adenosyl-L-methionine</name>
        <dbReference type="ChEBI" id="CHEBI:59789"/>
    </ligand>
</feature>
<protein>
    <recommendedName>
        <fullName evidence="6">Ribosomal RNA small subunit methyltransferase H</fullName>
        <ecNumber evidence="6">2.1.1.199</ecNumber>
    </recommendedName>
    <alternativeName>
        <fullName evidence="6">16S rRNA m(4)C1402 methyltransferase</fullName>
    </alternativeName>
    <alternativeName>
        <fullName evidence="6">rRNA (cytosine-N(4)-)-methyltransferase RsmH</fullName>
    </alternativeName>
</protein>
<comment type="subcellular location">
    <subcellularLocation>
        <location evidence="6">Cytoplasm</location>
    </subcellularLocation>
</comment>
<evidence type="ECO:0000256" key="4">
    <source>
        <dbReference type="ARBA" id="ARBA00022679"/>
    </source>
</evidence>
<dbReference type="InterPro" id="IPR029063">
    <property type="entry name" value="SAM-dependent_MTases_sf"/>
</dbReference>
<name>A0A1J5BAG7_9BACT</name>
<evidence type="ECO:0000313" key="7">
    <source>
        <dbReference type="EMBL" id="OIP04335.1"/>
    </source>
</evidence>
<feature type="binding site" evidence="6">
    <location>
        <position position="97"/>
    </location>
    <ligand>
        <name>S-adenosyl-L-methionine</name>
        <dbReference type="ChEBI" id="CHEBI:59789"/>
    </ligand>
</feature>
<accession>A0A1J5BAG7</accession>